<dbReference type="EMBL" id="CP076663">
    <property type="protein sequence ID" value="QWU88460.1"/>
    <property type="molecule type" value="Genomic_DNA"/>
</dbReference>
<dbReference type="Proteomes" id="UP000825434">
    <property type="component" value="Chromosome 3"/>
</dbReference>
<keyword evidence="2" id="KW-1185">Reference proteome</keyword>
<proteinExistence type="predicted"/>
<organism evidence="1 2">
    <name type="scientific">Candidozyma haemuli</name>
    <dbReference type="NCBI Taxonomy" id="45357"/>
    <lineage>
        <taxon>Eukaryota</taxon>
        <taxon>Fungi</taxon>
        <taxon>Dikarya</taxon>
        <taxon>Ascomycota</taxon>
        <taxon>Saccharomycotina</taxon>
        <taxon>Pichiomycetes</taxon>
        <taxon>Metschnikowiaceae</taxon>
        <taxon>Candidozyma</taxon>
    </lineage>
</organism>
<accession>A0ABX8I998</accession>
<reference evidence="1 2" key="1">
    <citation type="submission" date="2021-06" db="EMBL/GenBank/DDBJ databases">
        <title>Candida outbreak in Lebanon.</title>
        <authorList>
            <person name="Finianos M."/>
        </authorList>
    </citation>
    <scope>NUCLEOTIDE SEQUENCE [LARGE SCALE GENOMIC DNA]</scope>
    <source>
        <strain evidence="1">CA3LBN</strain>
    </source>
</reference>
<gene>
    <name evidence="1" type="ORF">CA3LBN_002768</name>
</gene>
<sequence>MFRLASTTLRSAARRYSTAPAAPVTPTKKVGAFRGGFVGFFFGVSAYNKNTQIVMTDVLSLKESLNALEKHVRTLDEQKK</sequence>
<protein>
    <submittedName>
        <fullName evidence="1">Uncharacterized protein</fullName>
    </submittedName>
</protein>
<evidence type="ECO:0000313" key="1">
    <source>
        <dbReference type="EMBL" id="QWU88460.1"/>
    </source>
</evidence>
<name>A0ABX8I998_9ASCO</name>
<evidence type="ECO:0000313" key="2">
    <source>
        <dbReference type="Proteomes" id="UP000825434"/>
    </source>
</evidence>